<reference evidence="1 2" key="1">
    <citation type="journal article" date="2019" name="Sci. Data">
        <title>Hybrid genome assembly and annotation of Danionella translucida.</title>
        <authorList>
            <person name="Kadobianskyi M."/>
            <person name="Schulze L."/>
            <person name="Schuelke M."/>
            <person name="Judkewitz B."/>
        </authorList>
    </citation>
    <scope>NUCLEOTIDE SEQUENCE [LARGE SCALE GENOMIC DNA]</scope>
    <source>
        <strain evidence="1 2">Bolton</strain>
    </source>
</reference>
<dbReference type="Proteomes" id="UP000316079">
    <property type="component" value="Unassembled WGS sequence"/>
</dbReference>
<comment type="caution">
    <text evidence="1">The sequence shown here is derived from an EMBL/GenBank/DDBJ whole genome shotgun (WGS) entry which is preliminary data.</text>
</comment>
<keyword evidence="2" id="KW-1185">Reference proteome</keyword>
<proteinExistence type="predicted"/>
<evidence type="ECO:0000313" key="2">
    <source>
        <dbReference type="Proteomes" id="UP000316079"/>
    </source>
</evidence>
<dbReference type="STRING" id="623744.A0A553RQ33"/>
<evidence type="ECO:0000313" key="1">
    <source>
        <dbReference type="EMBL" id="TRZ04288.1"/>
    </source>
</evidence>
<name>A0A553RQ33_9TELE</name>
<accession>A0A553RQ33</accession>
<sequence length="133" mass="15021">MDTGTQSSAFLYFIQPFLSQHKNSGIDCTLPFNNSVDFIVKNFGSFSPFAPLQLFHNLSSNFSAVEALPVLTLAQLHELVFSPPARPEDRANILTRVFDFLLQTPNREKLYNIVIGLQTEARMANFSCENYKV</sequence>
<feature type="non-terminal residue" evidence="1">
    <location>
        <position position="133"/>
    </location>
</feature>
<dbReference type="EMBL" id="SRMA01000827">
    <property type="protein sequence ID" value="TRZ04288.1"/>
    <property type="molecule type" value="Genomic_DNA"/>
</dbReference>
<organism evidence="1 2">
    <name type="scientific">Danionella cerebrum</name>
    <dbReference type="NCBI Taxonomy" id="2873325"/>
    <lineage>
        <taxon>Eukaryota</taxon>
        <taxon>Metazoa</taxon>
        <taxon>Chordata</taxon>
        <taxon>Craniata</taxon>
        <taxon>Vertebrata</taxon>
        <taxon>Euteleostomi</taxon>
        <taxon>Actinopterygii</taxon>
        <taxon>Neopterygii</taxon>
        <taxon>Teleostei</taxon>
        <taxon>Ostariophysi</taxon>
        <taxon>Cypriniformes</taxon>
        <taxon>Danionidae</taxon>
        <taxon>Danioninae</taxon>
        <taxon>Danionella</taxon>
    </lineage>
</organism>
<dbReference type="AlphaFoldDB" id="A0A553RQ33"/>
<gene>
    <name evidence="1" type="ORF">DNTS_003237</name>
</gene>
<protein>
    <submittedName>
        <fullName evidence="1">Uncharacterized protein</fullName>
    </submittedName>
</protein>
<dbReference type="OrthoDB" id="9329195at2759"/>